<dbReference type="AlphaFoldDB" id="A0A2U8H9Y8"/>
<accession>A0A2U8H9Y8</accession>
<name>A0A2U8H9Y8_9RHOB</name>
<feature type="transmembrane region" description="Helical" evidence="1">
    <location>
        <begin position="32"/>
        <end position="52"/>
    </location>
</feature>
<protein>
    <submittedName>
        <fullName evidence="2">Uncharacterized protein</fullName>
    </submittedName>
</protein>
<dbReference type="EMBL" id="CP022189">
    <property type="protein sequence ID" value="AWI82400.1"/>
    <property type="molecule type" value="Genomic_DNA"/>
</dbReference>
<keyword evidence="1" id="KW-0472">Membrane</keyword>
<evidence type="ECO:0000256" key="1">
    <source>
        <dbReference type="SAM" id="Phobius"/>
    </source>
</evidence>
<dbReference type="Proteomes" id="UP000244915">
    <property type="component" value="Chromosome 1"/>
</dbReference>
<organism evidence="2 3">
    <name type="scientific">Alloyangia pacifica</name>
    <dbReference type="NCBI Taxonomy" id="311180"/>
    <lineage>
        <taxon>Bacteria</taxon>
        <taxon>Pseudomonadati</taxon>
        <taxon>Pseudomonadota</taxon>
        <taxon>Alphaproteobacteria</taxon>
        <taxon>Rhodobacterales</taxon>
        <taxon>Roseobacteraceae</taxon>
        <taxon>Alloyangia</taxon>
    </lineage>
</organism>
<sequence>MAIVALLAGSTLGAFCGLFAWLFLDTSALSALGLYFSVSLVSGLLPILCASLRGGDAGSDEAVIVRS</sequence>
<proteinExistence type="predicted"/>
<dbReference type="RefSeq" id="WP_108964321.1">
    <property type="nucleotide sequence ID" value="NZ_CP154651.1"/>
</dbReference>
<dbReference type="KEGG" id="ypac:CEW88_01200"/>
<keyword evidence="1" id="KW-1133">Transmembrane helix</keyword>
<gene>
    <name evidence="2" type="ORF">CEW88_01200</name>
</gene>
<keyword evidence="1" id="KW-0812">Transmembrane</keyword>
<evidence type="ECO:0000313" key="3">
    <source>
        <dbReference type="Proteomes" id="UP000244915"/>
    </source>
</evidence>
<evidence type="ECO:0000313" key="2">
    <source>
        <dbReference type="EMBL" id="AWI82400.1"/>
    </source>
</evidence>
<reference evidence="2 3" key="1">
    <citation type="submission" date="2017-06" db="EMBL/GenBank/DDBJ databases">
        <title>Yangia sp. YSBP01 complete genome sequence.</title>
        <authorList>
            <person name="Woo J.-H."/>
            <person name="Kim H.-S."/>
        </authorList>
    </citation>
    <scope>NUCLEOTIDE SEQUENCE [LARGE SCALE GENOMIC DNA]</scope>
    <source>
        <strain evidence="2 3">YSBP01</strain>
    </source>
</reference>